<dbReference type="EMBL" id="LDAU01000025">
    <property type="protein sequence ID" value="KRX10553.1"/>
    <property type="molecule type" value="Genomic_DNA"/>
</dbReference>
<name>A0A0V0R7T8_PSEPJ</name>
<reference evidence="2 3" key="1">
    <citation type="journal article" date="2015" name="Sci. Rep.">
        <title>Genome of the facultative scuticociliatosis pathogen Pseudocohnilembus persalinus provides insight into its virulence through horizontal gene transfer.</title>
        <authorList>
            <person name="Xiong J."/>
            <person name="Wang G."/>
            <person name="Cheng J."/>
            <person name="Tian M."/>
            <person name="Pan X."/>
            <person name="Warren A."/>
            <person name="Jiang C."/>
            <person name="Yuan D."/>
            <person name="Miao W."/>
        </authorList>
    </citation>
    <scope>NUCLEOTIDE SEQUENCE [LARGE SCALE GENOMIC DNA]</scope>
    <source>
        <strain evidence="2">36N120E</strain>
    </source>
</reference>
<accession>A0A0V0R7T8</accession>
<sequence length="367" mass="42942">MSNYNNFQLQRKPKLAKISVFNFHSAVVHAFPQEKKEGQKAPLNPNSIGPGHYSPEKPKKKNEPKFSIQKAKRPGLPKNFGPNKFYQQTEFVGKEGPKFSMASKSGKNNTVEKYLASVPEAGKYDPKIYAQYEKIAKNYSFGLKLSNTNKEQISKPGPGFYNDKFGMITKHDDEKFQTMSETTKKYIQNIGKKRHGTIREMLKRPGSAPQYGFNKTNIDESQLYKIGVDHGLTEEQVQKNKIKMQEKHQKLQQKQHEQILKEEEFKRKQNEIPKIKRKIQKTQNPNYADLQNSKYGFSQYENGKKKQKIPQNPKLNQQLIEYNKQKLAEYKNKFYDKNKKQKFQYIDQTYSINNQSQQLQKLKQDQL</sequence>
<evidence type="ECO:0000313" key="2">
    <source>
        <dbReference type="EMBL" id="KRX10553.1"/>
    </source>
</evidence>
<protein>
    <submittedName>
        <fullName evidence="2">Uncharacterized protein</fullName>
    </submittedName>
</protein>
<feature type="compositionally biased region" description="Basic and acidic residues" evidence="1">
    <location>
        <begin position="54"/>
        <end position="64"/>
    </location>
</feature>
<dbReference type="AlphaFoldDB" id="A0A0V0R7T8"/>
<keyword evidence="3" id="KW-1185">Reference proteome</keyword>
<evidence type="ECO:0000313" key="3">
    <source>
        <dbReference type="Proteomes" id="UP000054937"/>
    </source>
</evidence>
<evidence type="ECO:0000256" key="1">
    <source>
        <dbReference type="SAM" id="MobiDB-lite"/>
    </source>
</evidence>
<organism evidence="2 3">
    <name type="scientific">Pseudocohnilembus persalinus</name>
    <name type="common">Ciliate</name>
    <dbReference type="NCBI Taxonomy" id="266149"/>
    <lineage>
        <taxon>Eukaryota</taxon>
        <taxon>Sar</taxon>
        <taxon>Alveolata</taxon>
        <taxon>Ciliophora</taxon>
        <taxon>Intramacronucleata</taxon>
        <taxon>Oligohymenophorea</taxon>
        <taxon>Scuticociliatia</taxon>
        <taxon>Philasterida</taxon>
        <taxon>Pseudocohnilembidae</taxon>
        <taxon>Pseudocohnilembus</taxon>
    </lineage>
</organism>
<proteinExistence type="predicted"/>
<dbReference type="Proteomes" id="UP000054937">
    <property type="component" value="Unassembled WGS sequence"/>
</dbReference>
<comment type="caution">
    <text evidence="2">The sequence shown here is derived from an EMBL/GenBank/DDBJ whole genome shotgun (WGS) entry which is preliminary data.</text>
</comment>
<gene>
    <name evidence="2" type="ORF">PPERSA_05373</name>
</gene>
<dbReference type="InParanoid" id="A0A0V0R7T8"/>
<feature type="region of interest" description="Disordered" evidence="1">
    <location>
        <begin position="31"/>
        <end position="82"/>
    </location>
</feature>